<comment type="caution">
    <text evidence="2">The sequence shown here is derived from an EMBL/GenBank/DDBJ whole genome shotgun (WGS) entry which is preliminary data.</text>
</comment>
<organism evidence="2 3">
    <name type="scientific">candidate division WWE3 bacterium GW2011_GWA2_46_9</name>
    <dbReference type="NCBI Taxonomy" id="1619111"/>
    <lineage>
        <taxon>Bacteria</taxon>
        <taxon>Katanobacteria</taxon>
    </lineage>
</organism>
<evidence type="ECO:0000313" key="3">
    <source>
        <dbReference type="Proteomes" id="UP000033946"/>
    </source>
</evidence>
<gene>
    <name evidence="2" type="ORF">UX69_C0020G0004</name>
</gene>
<name>A0A0G1QTL3_UNCKA</name>
<dbReference type="AlphaFoldDB" id="A0A0G1QTL3"/>
<accession>A0A0G1QTL3</accession>
<proteinExistence type="predicted"/>
<evidence type="ECO:0000259" key="1">
    <source>
        <dbReference type="Pfam" id="PF26593"/>
    </source>
</evidence>
<evidence type="ECO:0000313" key="2">
    <source>
        <dbReference type="EMBL" id="KKU48257.1"/>
    </source>
</evidence>
<feature type="domain" description="TraC-like" evidence="1">
    <location>
        <begin position="25"/>
        <end position="204"/>
    </location>
</feature>
<reference evidence="2 3" key="1">
    <citation type="journal article" date="2015" name="Nature">
        <title>rRNA introns, odd ribosomes, and small enigmatic genomes across a large radiation of phyla.</title>
        <authorList>
            <person name="Brown C.T."/>
            <person name="Hug L.A."/>
            <person name="Thomas B.C."/>
            <person name="Sharon I."/>
            <person name="Castelle C.J."/>
            <person name="Singh A."/>
            <person name="Wilkins M.J."/>
            <person name="Williams K.H."/>
            <person name="Banfield J.F."/>
        </authorList>
    </citation>
    <scope>NUCLEOTIDE SEQUENCE [LARGE SCALE GENOMIC DNA]</scope>
</reference>
<dbReference type="Pfam" id="PF26593">
    <property type="entry name" value="TraC-like"/>
    <property type="match status" value="1"/>
</dbReference>
<dbReference type="Proteomes" id="UP000033946">
    <property type="component" value="Unassembled WGS sequence"/>
</dbReference>
<dbReference type="EMBL" id="LCNE01000020">
    <property type="protein sequence ID" value="KKU48257.1"/>
    <property type="molecule type" value="Genomic_DNA"/>
</dbReference>
<protein>
    <recommendedName>
        <fullName evidence="1">TraC-like domain-containing protein</fullName>
    </recommendedName>
</protein>
<dbReference type="InterPro" id="IPR058596">
    <property type="entry name" value="TraC-like_dom"/>
</dbReference>
<sequence>MTRIDATTQNHLDIEDIKDDLAILKNGNVCAVLKTTAVNFDLLSEIEQDAIIAAFSMLLNSITFPIQIVLRSKRLDITKYIEKLQRTEQKITEPLFKKQAQAYRKFVQDIIQKNEVLDKNFYVVVPSGGTSQKELGANPFDFIGKLLGTRQKRIRVNVDQAIRRAQQELMPKIDHIVKEFGRIGIRATRLNTQELVELYFDIYNPSSVHGQRIRTNINDYKTAIVEPKNRRLRRW</sequence>